<keyword evidence="4" id="KW-0249">Electron transport</keyword>
<dbReference type="Gene3D" id="1.10.760.10">
    <property type="entry name" value="Cytochrome c-like domain"/>
    <property type="match status" value="1"/>
</dbReference>
<dbReference type="InterPro" id="IPR036909">
    <property type="entry name" value="Cyt_c-like_dom_sf"/>
</dbReference>
<reference evidence="9 10" key="1">
    <citation type="submission" date="2013-09" db="EMBL/GenBank/DDBJ databases">
        <title>Genome sequencing of Arenimonas malthae.</title>
        <authorList>
            <person name="Chen F."/>
            <person name="Wang G."/>
        </authorList>
    </citation>
    <scope>NUCLEOTIDE SEQUENCE [LARGE SCALE GENOMIC DNA]</scope>
    <source>
        <strain evidence="9 10">CC-JY-1</strain>
    </source>
</reference>
<evidence type="ECO:0000256" key="1">
    <source>
        <dbReference type="ARBA" id="ARBA00022448"/>
    </source>
</evidence>
<dbReference type="PANTHER" id="PTHR33751:SF9">
    <property type="entry name" value="CYTOCHROME C4"/>
    <property type="match status" value="1"/>
</dbReference>
<dbReference type="PROSITE" id="PS51007">
    <property type="entry name" value="CYTC"/>
    <property type="match status" value="1"/>
</dbReference>
<keyword evidence="2 6" id="KW-0349">Heme</keyword>
<keyword evidence="1" id="KW-0813">Transport</keyword>
<evidence type="ECO:0000256" key="5">
    <source>
        <dbReference type="ARBA" id="ARBA00023004"/>
    </source>
</evidence>
<dbReference type="InterPro" id="IPR050597">
    <property type="entry name" value="Cytochrome_c_Oxidase_Subunit"/>
</dbReference>
<protein>
    <recommendedName>
        <fullName evidence="8">Cytochrome c domain-containing protein</fullName>
    </recommendedName>
</protein>
<evidence type="ECO:0000313" key="10">
    <source>
        <dbReference type="Proteomes" id="UP000029392"/>
    </source>
</evidence>
<dbReference type="Pfam" id="PF00034">
    <property type="entry name" value="Cytochrom_C"/>
    <property type="match status" value="1"/>
</dbReference>
<dbReference type="GO" id="GO:0009055">
    <property type="term" value="F:electron transfer activity"/>
    <property type="evidence" value="ECO:0007669"/>
    <property type="project" value="InterPro"/>
</dbReference>
<dbReference type="GO" id="GO:0046872">
    <property type="term" value="F:metal ion binding"/>
    <property type="evidence" value="ECO:0007669"/>
    <property type="project" value="UniProtKB-KW"/>
</dbReference>
<dbReference type="Proteomes" id="UP000029392">
    <property type="component" value="Unassembled WGS sequence"/>
</dbReference>
<dbReference type="SUPFAM" id="SSF46626">
    <property type="entry name" value="Cytochrome c"/>
    <property type="match status" value="1"/>
</dbReference>
<keyword evidence="5 6" id="KW-0408">Iron</keyword>
<evidence type="ECO:0000256" key="7">
    <source>
        <dbReference type="SAM" id="SignalP"/>
    </source>
</evidence>
<keyword evidence="3 6" id="KW-0479">Metal-binding</keyword>
<accession>A0A091BNF3</accession>
<dbReference type="AlphaFoldDB" id="A0A091BNF3"/>
<feature type="signal peptide" evidence="7">
    <location>
        <begin position="1"/>
        <end position="23"/>
    </location>
</feature>
<keyword evidence="10" id="KW-1185">Reference proteome</keyword>
<evidence type="ECO:0000256" key="4">
    <source>
        <dbReference type="ARBA" id="ARBA00022982"/>
    </source>
</evidence>
<evidence type="ECO:0000256" key="3">
    <source>
        <dbReference type="ARBA" id="ARBA00022723"/>
    </source>
</evidence>
<evidence type="ECO:0000259" key="8">
    <source>
        <dbReference type="PROSITE" id="PS51007"/>
    </source>
</evidence>
<evidence type="ECO:0000256" key="6">
    <source>
        <dbReference type="PROSITE-ProRule" id="PRU00433"/>
    </source>
</evidence>
<comment type="caution">
    <text evidence="9">The sequence shown here is derived from an EMBL/GenBank/DDBJ whole genome shotgun (WGS) entry which is preliminary data.</text>
</comment>
<keyword evidence="7" id="KW-0732">Signal</keyword>
<gene>
    <name evidence="9" type="ORF">N790_00815</name>
</gene>
<dbReference type="PATRIC" id="fig|1384054.3.peg.148"/>
<organism evidence="9 10">
    <name type="scientific">Arenimonas malthae CC-JY-1</name>
    <dbReference type="NCBI Taxonomy" id="1384054"/>
    <lineage>
        <taxon>Bacteria</taxon>
        <taxon>Pseudomonadati</taxon>
        <taxon>Pseudomonadota</taxon>
        <taxon>Gammaproteobacteria</taxon>
        <taxon>Lysobacterales</taxon>
        <taxon>Lysobacteraceae</taxon>
        <taxon>Arenimonas</taxon>
    </lineage>
</organism>
<proteinExistence type="predicted"/>
<dbReference type="PANTHER" id="PTHR33751">
    <property type="entry name" value="CBB3-TYPE CYTOCHROME C OXIDASE SUBUNIT FIXP"/>
    <property type="match status" value="1"/>
</dbReference>
<dbReference type="InterPro" id="IPR009056">
    <property type="entry name" value="Cyt_c-like_dom"/>
</dbReference>
<dbReference type="RefSeq" id="WP_052385560.1">
    <property type="nucleotide sequence ID" value="NZ_AVCH01000001.1"/>
</dbReference>
<feature type="chain" id="PRO_5001869941" description="Cytochrome c domain-containing protein" evidence="7">
    <location>
        <begin position="24"/>
        <end position="109"/>
    </location>
</feature>
<dbReference type="EMBL" id="AVCH01000001">
    <property type="protein sequence ID" value="KFN52344.1"/>
    <property type="molecule type" value="Genomic_DNA"/>
</dbReference>
<name>A0A091BNF3_9GAMM</name>
<dbReference type="STRING" id="1384054.N790_00815"/>
<feature type="domain" description="Cytochrome c" evidence="8">
    <location>
        <begin position="25"/>
        <end position="106"/>
    </location>
</feature>
<sequence>MIKRILLPAASLALALAALPAAAKGDPENGKALFYTCTGCHGIVDYKNAYPTYRVPKIGGQNEGYLIAALTAYKKGERKHPTMRAQAESFSDQEIADIAAYLSSLKTAK</sequence>
<evidence type="ECO:0000313" key="9">
    <source>
        <dbReference type="EMBL" id="KFN52344.1"/>
    </source>
</evidence>
<dbReference type="GO" id="GO:0020037">
    <property type="term" value="F:heme binding"/>
    <property type="evidence" value="ECO:0007669"/>
    <property type="project" value="InterPro"/>
</dbReference>
<evidence type="ECO:0000256" key="2">
    <source>
        <dbReference type="ARBA" id="ARBA00022617"/>
    </source>
</evidence>
<dbReference type="OrthoDB" id="9796421at2"/>
<dbReference type="eggNOG" id="COG2863">
    <property type="taxonomic scope" value="Bacteria"/>
</dbReference>